<organism evidence="1">
    <name type="scientific">Myoviridae sp. ct5xZ3</name>
    <dbReference type="NCBI Taxonomy" id="2827601"/>
    <lineage>
        <taxon>Viruses</taxon>
        <taxon>Duplodnaviria</taxon>
        <taxon>Heunggongvirae</taxon>
        <taxon>Uroviricota</taxon>
        <taxon>Caudoviricetes</taxon>
    </lineage>
</organism>
<protein>
    <submittedName>
        <fullName evidence="1">YopX protein</fullName>
    </submittedName>
</protein>
<accession>A0A8S5RRH3</accession>
<dbReference type="EMBL" id="BK057794">
    <property type="protein sequence ID" value="DAE92104.1"/>
    <property type="molecule type" value="Genomic_DNA"/>
</dbReference>
<name>A0A8S5RRH3_9CAUD</name>
<reference evidence="1" key="1">
    <citation type="journal article" date="2021" name="Proc. Natl. Acad. Sci. U.S.A.">
        <title>A Catalog of Tens of Thousands of Viruses from Human Metagenomes Reveals Hidden Associations with Chronic Diseases.</title>
        <authorList>
            <person name="Tisza M.J."/>
            <person name="Buck C.B."/>
        </authorList>
    </citation>
    <scope>NUCLEOTIDE SEQUENCE</scope>
    <source>
        <strain evidence="1">Ct5xZ3</strain>
    </source>
</reference>
<proteinExistence type="predicted"/>
<evidence type="ECO:0000313" key="1">
    <source>
        <dbReference type="EMBL" id="DAE92104.1"/>
    </source>
</evidence>
<sequence length="91" mass="10075">MATGTGKFDKNGDEMLVGDIVHFRTNGLSGKGVVYLADKPDELGEDLFRIRDTREGKSYGRIYPFYEHGTTYRIDGHIDQEGGGESADTDN</sequence>